<evidence type="ECO:0000259" key="2">
    <source>
        <dbReference type="Pfam" id="PF01425"/>
    </source>
</evidence>
<sequence>MRTRQIAAAVNAGRFSAVDSVRRHLEIILERNPTLNALVAIDAQRSLAEAAQVDDRIAKGQHLPLAGVPLIVKDNIWAEGWPITQGSRLFADFVAPRDAEAVRLARGAGAIVIGIGACSEFACKGVTKTPLYGTTHHPLDAALTPGGSSGGNAAALAASMAPVALGTDAGGSSRRPPAHCGVVGFKPSQDLLPYGPGFAEPFWDVSVTAPMGRTVDDCALLFSVLGGRMQQADRPLRLGYNPTFGIEAAIDGDVRDAIEGAVQSLKHAGWIIEFVEVSWPDGLSEEVLMPLQHAGLAMLYGERWRQEPELFDPDIGAQIERGLALPGTAVARALDQSHRLRGALDPMFASHDLLIGLTTPCKAWSHDRLGPETIGGKPAAPRDHAALTPRFNHAQLPALSMPCGTGRNGLPVGMQIVGPRGADTTVLAAALRVERILSEPAA</sequence>
<gene>
    <name evidence="3" type="ORF">HV823_25660</name>
</gene>
<dbReference type="InterPro" id="IPR000120">
    <property type="entry name" value="Amidase"/>
</dbReference>
<dbReference type="InterPro" id="IPR023631">
    <property type="entry name" value="Amidase_dom"/>
</dbReference>
<evidence type="ECO:0000313" key="3">
    <source>
        <dbReference type="EMBL" id="NVP58621.1"/>
    </source>
</evidence>
<accession>A0ABX2QQL1</accession>
<organism evidence="3 4">
    <name type="scientific">Mycoplana rhizolycopersici</name>
    <dbReference type="NCBI Taxonomy" id="2746702"/>
    <lineage>
        <taxon>Bacteria</taxon>
        <taxon>Pseudomonadati</taxon>
        <taxon>Pseudomonadota</taxon>
        <taxon>Alphaproteobacteria</taxon>
        <taxon>Hyphomicrobiales</taxon>
        <taxon>Rhizobiaceae</taxon>
        <taxon>Mycoplana</taxon>
    </lineage>
</organism>
<dbReference type="PANTHER" id="PTHR11895:SF151">
    <property type="entry name" value="GLUTAMYL-TRNA(GLN) AMIDOTRANSFERASE SUBUNIT A"/>
    <property type="match status" value="1"/>
</dbReference>
<dbReference type="SUPFAM" id="SSF75304">
    <property type="entry name" value="Amidase signature (AS) enzymes"/>
    <property type="match status" value="1"/>
</dbReference>
<proteinExistence type="inferred from homology"/>
<dbReference type="Proteomes" id="UP000659172">
    <property type="component" value="Unassembled WGS sequence"/>
</dbReference>
<dbReference type="EMBL" id="JABXYK010000030">
    <property type="protein sequence ID" value="NVP58621.1"/>
    <property type="molecule type" value="Genomic_DNA"/>
</dbReference>
<reference evidence="3 4" key="1">
    <citation type="submission" date="2020-06" db="EMBL/GenBank/DDBJ databases">
        <title>Rhizobium sp.nov. isolated from the tomato plant.</title>
        <authorList>
            <person name="Thin K.K."/>
            <person name="Zhang X."/>
            <person name="He S."/>
        </authorList>
    </citation>
    <scope>NUCLEOTIDE SEQUENCE [LARGE SCALE GENOMIC DNA]</scope>
    <source>
        <strain evidence="3 4">DBTS2</strain>
    </source>
</reference>
<evidence type="ECO:0000313" key="4">
    <source>
        <dbReference type="Proteomes" id="UP000659172"/>
    </source>
</evidence>
<dbReference type="InterPro" id="IPR036928">
    <property type="entry name" value="AS_sf"/>
</dbReference>
<dbReference type="PANTHER" id="PTHR11895">
    <property type="entry name" value="TRANSAMIDASE"/>
    <property type="match status" value="1"/>
</dbReference>
<evidence type="ECO:0000256" key="1">
    <source>
        <dbReference type="ARBA" id="ARBA00009199"/>
    </source>
</evidence>
<comment type="caution">
    <text evidence="3">The sequence shown here is derived from an EMBL/GenBank/DDBJ whole genome shotgun (WGS) entry which is preliminary data.</text>
</comment>
<comment type="similarity">
    <text evidence="1">Belongs to the amidase family.</text>
</comment>
<protein>
    <submittedName>
        <fullName evidence="3">Amidase</fullName>
    </submittedName>
</protein>
<dbReference type="Pfam" id="PF01425">
    <property type="entry name" value="Amidase"/>
    <property type="match status" value="1"/>
</dbReference>
<name>A0ABX2QQL1_9HYPH</name>
<feature type="domain" description="Amidase" evidence="2">
    <location>
        <begin position="21"/>
        <end position="427"/>
    </location>
</feature>
<dbReference type="Gene3D" id="3.90.1300.10">
    <property type="entry name" value="Amidase signature (AS) domain"/>
    <property type="match status" value="1"/>
</dbReference>
<keyword evidence="4" id="KW-1185">Reference proteome</keyword>